<dbReference type="KEGG" id="rsz:108853480"/>
<sequence length="154" mass="17027">MMTYTVCKVIFKGDPRDLPSSSSSSAAGEIEHDLSLIPLVNNNSGGLSTETEVNPRQISGFLNLEEETQFEDEMSRVFNTLPTDDWNSLFNNDEEEQGNIMFMQEDRNDYKPKKSLTGDSDSDSDSISTTCSIKSSSTCVSFGSCQSPIAQLKR</sequence>
<dbReference type="RefSeq" id="XP_018482397.1">
    <property type="nucleotide sequence ID" value="XM_018626895.2"/>
</dbReference>
<evidence type="ECO:0000313" key="3">
    <source>
        <dbReference type="RefSeq" id="XP_018482397.1"/>
    </source>
</evidence>
<feature type="compositionally biased region" description="Low complexity" evidence="1">
    <location>
        <begin position="115"/>
        <end position="141"/>
    </location>
</feature>
<accession>A0A6J0NCC9</accession>
<dbReference type="GeneID" id="108853480"/>
<proteinExistence type="predicted"/>
<reference evidence="2" key="1">
    <citation type="journal article" date="2019" name="Database">
        <title>The radish genome database (RadishGD): an integrated information resource for radish genomics.</title>
        <authorList>
            <person name="Yu H.J."/>
            <person name="Baek S."/>
            <person name="Lee Y.J."/>
            <person name="Cho A."/>
            <person name="Mun J.H."/>
        </authorList>
    </citation>
    <scope>NUCLEOTIDE SEQUENCE [LARGE SCALE GENOMIC DNA]</scope>
    <source>
        <strain evidence="2">cv. WK10039</strain>
    </source>
</reference>
<gene>
    <name evidence="3" type="primary">LOC108853480</name>
</gene>
<name>A0A6J0NCC9_RAPSA</name>
<reference evidence="3" key="2">
    <citation type="submission" date="2025-08" db="UniProtKB">
        <authorList>
            <consortium name="RefSeq"/>
        </authorList>
    </citation>
    <scope>IDENTIFICATION</scope>
    <source>
        <tissue evidence="3">Leaf</tissue>
    </source>
</reference>
<protein>
    <submittedName>
        <fullName evidence="3">NAC domain-containing protein 4-like isoform X1</fullName>
    </submittedName>
</protein>
<feature type="region of interest" description="Disordered" evidence="1">
    <location>
        <begin position="104"/>
        <end position="143"/>
    </location>
</feature>
<dbReference type="AlphaFoldDB" id="A0A6J0NCC9"/>
<keyword evidence="2" id="KW-1185">Reference proteome</keyword>
<organism evidence="2 3">
    <name type="scientific">Raphanus sativus</name>
    <name type="common">Radish</name>
    <name type="synonym">Raphanus raphanistrum var. sativus</name>
    <dbReference type="NCBI Taxonomy" id="3726"/>
    <lineage>
        <taxon>Eukaryota</taxon>
        <taxon>Viridiplantae</taxon>
        <taxon>Streptophyta</taxon>
        <taxon>Embryophyta</taxon>
        <taxon>Tracheophyta</taxon>
        <taxon>Spermatophyta</taxon>
        <taxon>Magnoliopsida</taxon>
        <taxon>eudicotyledons</taxon>
        <taxon>Gunneridae</taxon>
        <taxon>Pentapetalae</taxon>
        <taxon>rosids</taxon>
        <taxon>malvids</taxon>
        <taxon>Brassicales</taxon>
        <taxon>Brassicaceae</taxon>
        <taxon>Brassiceae</taxon>
        <taxon>Raphanus</taxon>
    </lineage>
</organism>
<evidence type="ECO:0000256" key="1">
    <source>
        <dbReference type="SAM" id="MobiDB-lite"/>
    </source>
</evidence>
<dbReference type="Proteomes" id="UP000504610">
    <property type="component" value="Chromosome 1"/>
</dbReference>
<evidence type="ECO:0000313" key="2">
    <source>
        <dbReference type="Proteomes" id="UP000504610"/>
    </source>
</evidence>